<dbReference type="AlphaFoldDB" id="A0AAT9FN42"/>
<dbReference type="EMBL" id="AP026866">
    <property type="protein sequence ID" value="BDS07324.1"/>
    <property type="molecule type" value="Genomic_DNA"/>
</dbReference>
<evidence type="ECO:0000313" key="1">
    <source>
        <dbReference type="EMBL" id="BDS07324.1"/>
    </source>
</evidence>
<proteinExistence type="predicted"/>
<gene>
    <name evidence="1" type="ORF">NT6N_23640</name>
</gene>
<sequence length="44" mass="5225">MAANLFYSARLSSTLDNDNENSDIEYPPYDYNFICMWHSLFPEE</sequence>
<protein>
    <submittedName>
        <fullName evidence="1">Uncharacterized protein</fullName>
    </submittedName>
</protein>
<name>A0AAT9FN42_9BACT</name>
<accession>A0AAT9FN42</accession>
<reference evidence="1" key="1">
    <citation type="submission" date="2024-07" db="EMBL/GenBank/DDBJ databases">
        <title>Complete genome sequence of Verrucomicrobiaceae bacterium NT6N.</title>
        <authorList>
            <person name="Huang C."/>
            <person name="Takami H."/>
            <person name="Hamasaki K."/>
        </authorList>
    </citation>
    <scope>NUCLEOTIDE SEQUENCE</scope>
    <source>
        <strain evidence="1">NT6N</strain>
    </source>
</reference>
<dbReference type="KEGG" id="osu:NT6N_23640"/>
<organism evidence="1">
    <name type="scientific">Oceaniferula spumae</name>
    <dbReference type="NCBI Taxonomy" id="2979115"/>
    <lineage>
        <taxon>Bacteria</taxon>
        <taxon>Pseudomonadati</taxon>
        <taxon>Verrucomicrobiota</taxon>
        <taxon>Verrucomicrobiia</taxon>
        <taxon>Verrucomicrobiales</taxon>
        <taxon>Verrucomicrobiaceae</taxon>
        <taxon>Oceaniferula</taxon>
    </lineage>
</organism>